<accession>A0ABY3RMJ2</accession>
<reference evidence="1" key="1">
    <citation type="journal article" date="2024" name="Antonie Van Leeuwenhoek">
        <title>Bradyrhizobium ontarionense sp. nov., a novel bacterial symbiont isolated from Aeschynomene indica (Indian jointvetch), harbours photosynthesis, nitrogen fixation and nitrous oxide (N2O) reductase genes.</title>
        <authorList>
            <person name="Bromfield E.S.P."/>
            <person name="Cloutier S."/>
        </authorList>
    </citation>
    <scope>NUCLEOTIDE SEQUENCE</scope>
    <source>
        <strain evidence="1">A19</strain>
    </source>
</reference>
<evidence type="ECO:0000313" key="2">
    <source>
        <dbReference type="Proteomes" id="UP001431010"/>
    </source>
</evidence>
<proteinExistence type="predicted"/>
<evidence type="ECO:0000313" key="1">
    <source>
        <dbReference type="EMBL" id="UFZ08018.1"/>
    </source>
</evidence>
<dbReference type="InterPro" id="IPR029058">
    <property type="entry name" value="AB_hydrolase_fold"/>
</dbReference>
<dbReference type="RefSeq" id="WP_231327467.1">
    <property type="nucleotide sequence ID" value="NZ_CP088156.1"/>
</dbReference>
<dbReference type="SUPFAM" id="SSF53474">
    <property type="entry name" value="alpha/beta-Hydrolases"/>
    <property type="match status" value="1"/>
</dbReference>
<evidence type="ECO:0008006" key="3">
    <source>
        <dbReference type="Google" id="ProtNLM"/>
    </source>
</evidence>
<dbReference type="Proteomes" id="UP001431010">
    <property type="component" value="Chromosome"/>
</dbReference>
<dbReference type="EMBL" id="CP088156">
    <property type="protein sequence ID" value="UFZ08018.1"/>
    <property type="molecule type" value="Genomic_DNA"/>
</dbReference>
<sequence>MSMMSSEELSSDQLFIDTVVYGSRKNDSITDVTETSVATQHQLKIGDKTYKYTARAGHLVIADLYNGRPAAKIFYVAFPANVKSSKERPVTFFYNGGPGSSPVYLLGAGIRRRMGRTPY</sequence>
<name>A0ABY3RMJ2_9BRAD</name>
<protein>
    <recommendedName>
        <fullName evidence="3">Peptidase S10</fullName>
    </recommendedName>
</protein>
<dbReference type="Gene3D" id="3.40.50.1820">
    <property type="entry name" value="alpha/beta hydrolase"/>
    <property type="match status" value="1"/>
</dbReference>
<keyword evidence="2" id="KW-1185">Reference proteome</keyword>
<organism evidence="1 2">
    <name type="scientific">Bradyrhizobium ontarionense</name>
    <dbReference type="NCBI Taxonomy" id="2898149"/>
    <lineage>
        <taxon>Bacteria</taxon>
        <taxon>Pseudomonadati</taxon>
        <taxon>Pseudomonadota</taxon>
        <taxon>Alphaproteobacteria</taxon>
        <taxon>Hyphomicrobiales</taxon>
        <taxon>Nitrobacteraceae</taxon>
        <taxon>Bradyrhizobium</taxon>
    </lineage>
</organism>
<gene>
    <name evidence="1" type="ORF">LQG66_17720</name>
</gene>